<evidence type="ECO:0000313" key="8">
    <source>
        <dbReference type="EnsemblMetazoa" id="PPAI004622-PA"/>
    </source>
</evidence>
<dbReference type="InterPro" id="IPR011598">
    <property type="entry name" value="bHLH_dom"/>
</dbReference>
<dbReference type="FunFam" id="4.10.280.10:FF:000025">
    <property type="entry name" value="protein atonal homolog 7"/>
    <property type="match status" value="1"/>
</dbReference>
<keyword evidence="7" id="KW-0539">Nucleus</keyword>
<dbReference type="GO" id="GO:0000981">
    <property type="term" value="F:DNA-binding transcription factor activity, RNA polymerase II-specific"/>
    <property type="evidence" value="ECO:0007669"/>
    <property type="project" value="TreeGrafter"/>
</dbReference>
<organism evidence="8 9">
    <name type="scientific">Phlebotomus papatasi</name>
    <name type="common">Sandfly</name>
    <dbReference type="NCBI Taxonomy" id="29031"/>
    <lineage>
        <taxon>Eukaryota</taxon>
        <taxon>Metazoa</taxon>
        <taxon>Ecdysozoa</taxon>
        <taxon>Arthropoda</taxon>
        <taxon>Hexapoda</taxon>
        <taxon>Insecta</taxon>
        <taxon>Pterygota</taxon>
        <taxon>Neoptera</taxon>
        <taxon>Endopterygota</taxon>
        <taxon>Diptera</taxon>
        <taxon>Nematocera</taxon>
        <taxon>Psychodoidea</taxon>
        <taxon>Psychodidae</taxon>
        <taxon>Phlebotomus</taxon>
        <taxon>Phlebotomus</taxon>
    </lineage>
</organism>
<evidence type="ECO:0000313" key="9">
    <source>
        <dbReference type="Proteomes" id="UP000092462"/>
    </source>
</evidence>
<dbReference type="VEuPathDB" id="VectorBase:PPAI004622"/>
<dbReference type="Gene3D" id="4.10.280.10">
    <property type="entry name" value="Helix-loop-helix DNA-binding domain"/>
    <property type="match status" value="1"/>
</dbReference>
<evidence type="ECO:0000256" key="5">
    <source>
        <dbReference type="ARBA" id="ARBA00023015"/>
    </source>
</evidence>
<dbReference type="GO" id="GO:0045944">
    <property type="term" value="P:positive regulation of transcription by RNA polymerase II"/>
    <property type="evidence" value="ECO:0007669"/>
    <property type="project" value="TreeGrafter"/>
</dbReference>
<evidence type="ECO:0000256" key="3">
    <source>
        <dbReference type="ARBA" id="ARBA00022782"/>
    </source>
</evidence>
<dbReference type="InterPro" id="IPR050359">
    <property type="entry name" value="bHLH_transcription_factors"/>
</dbReference>
<name>A0A1B0DAB7_PHLPP</name>
<keyword evidence="4" id="KW-0524">Neurogenesis</keyword>
<dbReference type="GO" id="GO:0061564">
    <property type="term" value="P:axon development"/>
    <property type="evidence" value="ECO:0007669"/>
    <property type="project" value="TreeGrafter"/>
</dbReference>
<dbReference type="GO" id="GO:0046982">
    <property type="term" value="F:protein heterodimerization activity"/>
    <property type="evidence" value="ECO:0007669"/>
    <property type="project" value="UniProtKB-ARBA"/>
</dbReference>
<accession>A0A1B0DAB7</accession>
<keyword evidence="5" id="KW-0805">Transcription regulation</keyword>
<dbReference type="PANTHER" id="PTHR19290:SF162">
    <property type="entry name" value="TRANSCRIPTION FACTOR ATOH7"/>
    <property type="match status" value="1"/>
</dbReference>
<evidence type="ECO:0000256" key="6">
    <source>
        <dbReference type="ARBA" id="ARBA00023163"/>
    </source>
</evidence>
<dbReference type="VEuPathDB" id="VectorBase:PPAPM1_003404"/>
<keyword evidence="9" id="KW-1185">Reference proteome</keyword>
<dbReference type="CDD" id="cd19715">
    <property type="entry name" value="bHLH_TS_amos_like"/>
    <property type="match status" value="1"/>
</dbReference>
<dbReference type="GO" id="GO:0016360">
    <property type="term" value="P:sensory organ precursor cell fate determination"/>
    <property type="evidence" value="ECO:0007669"/>
    <property type="project" value="UniProtKB-ARBA"/>
</dbReference>
<dbReference type="SMART" id="SM00353">
    <property type="entry name" value="HLH"/>
    <property type="match status" value="1"/>
</dbReference>
<evidence type="ECO:0000256" key="4">
    <source>
        <dbReference type="ARBA" id="ARBA00022902"/>
    </source>
</evidence>
<dbReference type="EMBL" id="AJVK01028996">
    <property type="status" value="NOT_ANNOTATED_CDS"/>
    <property type="molecule type" value="Genomic_DNA"/>
</dbReference>
<dbReference type="EnsemblMetazoa" id="PPAI004622-RA">
    <property type="protein sequence ID" value="PPAI004622-PA"/>
    <property type="gene ID" value="PPAI004622"/>
</dbReference>
<keyword evidence="2" id="KW-0217">Developmental protein</keyword>
<dbReference type="PROSITE" id="PS50888">
    <property type="entry name" value="BHLH"/>
    <property type="match status" value="1"/>
</dbReference>
<dbReference type="PANTHER" id="PTHR19290">
    <property type="entry name" value="BASIC HELIX-LOOP-HELIX PROTEIN NEUROGENIN-RELATED"/>
    <property type="match status" value="1"/>
</dbReference>
<protein>
    <submittedName>
        <fullName evidence="8">Uncharacterized protein</fullName>
    </submittedName>
</protein>
<dbReference type="AlphaFoldDB" id="A0A1B0DAB7"/>
<dbReference type="GO" id="GO:0005634">
    <property type="term" value="C:nucleus"/>
    <property type="evidence" value="ECO:0007669"/>
    <property type="project" value="UniProtKB-SubCell"/>
</dbReference>
<keyword evidence="6" id="KW-0804">Transcription</keyword>
<evidence type="ECO:0000256" key="7">
    <source>
        <dbReference type="ARBA" id="ARBA00023242"/>
    </source>
</evidence>
<sequence>MTTEDLLSLHVKVQQKNGREKGTVFVTLLTLKFPDHDHLGCLQVTSKVRQSVWFVPSDQPHGINSRVKTICVGIQRRESMEVSSMFHYPGNASVSDTYNSGDDSLSFYTTSWTTSSCSDTLCLSLEHQAPLMVDFCMDPSNLQTHSQINPPPRVKRRRRVVTTESYRQRNCPGATKTTPLSPSVLRKRRLAANARERRRMNGLNEAFDRLREVVPSLDAEHRLSKFETLQMAQTYIAALRDLLERGVDETTYSLLHAGS</sequence>
<dbReference type="Pfam" id="PF00010">
    <property type="entry name" value="HLH"/>
    <property type="match status" value="1"/>
</dbReference>
<dbReference type="InterPro" id="IPR036638">
    <property type="entry name" value="HLH_DNA-bd_sf"/>
</dbReference>
<evidence type="ECO:0000256" key="2">
    <source>
        <dbReference type="ARBA" id="ARBA00022473"/>
    </source>
</evidence>
<comment type="subcellular location">
    <subcellularLocation>
        <location evidence="1">Nucleus</location>
    </subcellularLocation>
</comment>
<dbReference type="GO" id="GO:0070888">
    <property type="term" value="F:E-box binding"/>
    <property type="evidence" value="ECO:0007669"/>
    <property type="project" value="TreeGrafter"/>
</dbReference>
<proteinExistence type="predicted"/>
<evidence type="ECO:0000256" key="1">
    <source>
        <dbReference type="ARBA" id="ARBA00004123"/>
    </source>
</evidence>
<dbReference type="Proteomes" id="UP000092462">
    <property type="component" value="Unassembled WGS sequence"/>
</dbReference>
<dbReference type="SUPFAM" id="SSF47459">
    <property type="entry name" value="HLH, helix-loop-helix DNA-binding domain"/>
    <property type="match status" value="1"/>
</dbReference>
<keyword evidence="3" id="KW-0221">Differentiation</keyword>
<reference evidence="8" key="1">
    <citation type="submission" date="2022-08" db="UniProtKB">
        <authorList>
            <consortium name="EnsemblMetazoa"/>
        </authorList>
    </citation>
    <scope>IDENTIFICATION</scope>
    <source>
        <strain evidence="8">Israel</strain>
    </source>
</reference>